<dbReference type="SUPFAM" id="SSF57863">
    <property type="entry name" value="ArfGap/RecO-like zinc finger"/>
    <property type="match status" value="1"/>
</dbReference>
<dbReference type="Gene3D" id="1.20.1440.120">
    <property type="entry name" value="Recombination protein O, C-terminal domain"/>
    <property type="match status" value="1"/>
</dbReference>
<dbReference type="SUPFAM" id="SSF50249">
    <property type="entry name" value="Nucleic acid-binding proteins"/>
    <property type="match status" value="1"/>
</dbReference>
<accession>A0ABV1GBW1</accession>
<dbReference type="Proteomes" id="UP001477672">
    <property type="component" value="Unassembled WGS sequence"/>
</dbReference>
<comment type="caution">
    <text evidence="9">The sequence shown here is derived from an EMBL/GenBank/DDBJ whole genome shotgun (WGS) entry which is preliminary data.</text>
</comment>
<dbReference type="PANTHER" id="PTHR33991">
    <property type="entry name" value="DNA REPAIR PROTEIN RECO"/>
    <property type="match status" value="1"/>
</dbReference>
<feature type="domain" description="DNA replication/recombination mediator RecO N-terminal" evidence="8">
    <location>
        <begin position="1"/>
        <end position="74"/>
    </location>
</feature>
<dbReference type="NCBIfam" id="TIGR00613">
    <property type="entry name" value="reco"/>
    <property type="match status" value="1"/>
</dbReference>
<name>A0ABV1GBW1_9FIRM</name>
<dbReference type="InterPro" id="IPR022572">
    <property type="entry name" value="DNA_rep/recomb_RecO_N"/>
</dbReference>
<dbReference type="HAMAP" id="MF_00201">
    <property type="entry name" value="RecO"/>
    <property type="match status" value="1"/>
</dbReference>
<evidence type="ECO:0000256" key="1">
    <source>
        <dbReference type="ARBA" id="ARBA00007452"/>
    </source>
</evidence>
<evidence type="ECO:0000313" key="10">
    <source>
        <dbReference type="Proteomes" id="UP001477672"/>
    </source>
</evidence>
<organism evidence="9 10">
    <name type="scientific">Ruthenibacterium intestinale</name>
    <dbReference type="NCBI Taxonomy" id="3133163"/>
    <lineage>
        <taxon>Bacteria</taxon>
        <taxon>Bacillati</taxon>
        <taxon>Bacillota</taxon>
        <taxon>Clostridia</taxon>
        <taxon>Eubacteriales</taxon>
        <taxon>Oscillospiraceae</taxon>
        <taxon>Ruthenibacterium</taxon>
    </lineage>
</organism>
<evidence type="ECO:0000256" key="3">
    <source>
        <dbReference type="ARBA" id="ARBA00022763"/>
    </source>
</evidence>
<keyword evidence="3 7" id="KW-0227">DNA damage</keyword>
<dbReference type="Pfam" id="PF02565">
    <property type="entry name" value="RecO_C"/>
    <property type="match status" value="1"/>
</dbReference>
<dbReference type="Gene3D" id="6.20.220.20">
    <property type="entry name" value="Recombination protein O, zinc-binding domain"/>
    <property type="match status" value="1"/>
</dbReference>
<evidence type="ECO:0000256" key="4">
    <source>
        <dbReference type="ARBA" id="ARBA00023172"/>
    </source>
</evidence>
<dbReference type="PANTHER" id="PTHR33991:SF1">
    <property type="entry name" value="DNA REPAIR PROTEIN RECO"/>
    <property type="match status" value="1"/>
</dbReference>
<evidence type="ECO:0000256" key="5">
    <source>
        <dbReference type="ARBA" id="ARBA00023204"/>
    </source>
</evidence>
<comment type="function">
    <text evidence="7">Involved in DNA repair and RecF pathway recombination.</text>
</comment>
<dbReference type="EMBL" id="JBBMFA010000048">
    <property type="protein sequence ID" value="MEQ2519321.1"/>
    <property type="molecule type" value="Genomic_DNA"/>
</dbReference>
<keyword evidence="10" id="KW-1185">Reference proteome</keyword>
<dbReference type="Pfam" id="PF11967">
    <property type="entry name" value="RecO_N"/>
    <property type="match status" value="1"/>
</dbReference>
<evidence type="ECO:0000313" key="9">
    <source>
        <dbReference type="EMBL" id="MEQ2519321.1"/>
    </source>
</evidence>
<gene>
    <name evidence="7 9" type="primary">recO</name>
    <name evidence="9" type="ORF">WMO24_02550</name>
</gene>
<sequence>MQTITKGLVLRATKTNEADRVLSILTPEQGIISAMAKGALRLKNKLFSGTGLFCYSEFTLFQGKSMYIVDDAQVQTVFYGIHDDMENMALAMYFSELTSVFSPVDEEAKEMLRLLLNSFYLMSEHKRSSSFLKAVFELRALSLAGYMPDLVACADCVRYEGGPFYFDKQTSKIFCSDCAGKRGEICNLDPSALAAMRHIVFSSDEKLFSFTLGKESEKRLGKVITDYLNTCLDKPLKTADFLNTILS</sequence>
<dbReference type="InterPro" id="IPR012340">
    <property type="entry name" value="NA-bd_OB-fold"/>
</dbReference>
<reference evidence="9 10" key="1">
    <citation type="submission" date="2024-03" db="EMBL/GenBank/DDBJ databases">
        <title>Human intestinal bacterial collection.</title>
        <authorList>
            <person name="Pauvert C."/>
            <person name="Hitch T.C.A."/>
            <person name="Clavel T."/>
        </authorList>
    </citation>
    <scope>NUCLEOTIDE SEQUENCE [LARGE SCALE GENOMIC DNA]</scope>
    <source>
        <strain evidence="9 10">CLA-JM-H11</strain>
    </source>
</reference>
<proteinExistence type="inferred from homology"/>
<dbReference type="Gene3D" id="2.40.50.140">
    <property type="entry name" value="Nucleic acid-binding proteins"/>
    <property type="match status" value="1"/>
</dbReference>
<dbReference type="InterPro" id="IPR037278">
    <property type="entry name" value="ARFGAP/RecO"/>
</dbReference>
<dbReference type="RefSeq" id="WP_349214711.1">
    <property type="nucleotide sequence ID" value="NZ_JBBMFA010000048.1"/>
</dbReference>
<evidence type="ECO:0000256" key="7">
    <source>
        <dbReference type="HAMAP-Rule" id="MF_00201"/>
    </source>
</evidence>
<keyword evidence="5 7" id="KW-0234">DNA repair</keyword>
<comment type="similarity">
    <text evidence="1 7">Belongs to the RecO family.</text>
</comment>
<keyword evidence="4 7" id="KW-0233">DNA recombination</keyword>
<protein>
    <recommendedName>
        <fullName evidence="2 7">DNA repair protein RecO</fullName>
    </recommendedName>
    <alternativeName>
        <fullName evidence="6 7">Recombination protein O</fullName>
    </alternativeName>
</protein>
<dbReference type="InterPro" id="IPR003717">
    <property type="entry name" value="RecO"/>
</dbReference>
<evidence type="ECO:0000256" key="2">
    <source>
        <dbReference type="ARBA" id="ARBA00021310"/>
    </source>
</evidence>
<dbReference type="InterPro" id="IPR042242">
    <property type="entry name" value="RecO_C"/>
</dbReference>
<evidence type="ECO:0000256" key="6">
    <source>
        <dbReference type="ARBA" id="ARBA00033409"/>
    </source>
</evidence>
<evidence type="ECO:0000259" key="8">
    <source>
        <dbReference type="Pfam" id="PF11967"/>
    </source>
</evidence>